<keyword evidence="1" id="KW-1133">Transmembrane helix</keyword>
<feature type="transmembrane region" description="Helical" evidence="1">
    <location>
        <begin position="6"/>
        <end position="28"/>
    </location>
</feature>
<gene>
    <name evidence="2" type="ORF">HNP48_001811</name>
</gene>
<dbReference type="Pfam" id="PF10067">
    <property type="entry name" value="DUF2306"/>
    <property type="match status" value="1"/>
</dbReference>
<keyword evidence="3" id="KW-1185">Reference proteome</keyword>
<dbReference type="InterPro" id="IPR018750">
    <property type="entry name" value="DUF2306_membrane"/>
</dbReference>
<proteinExistence type="predicted"/>
<accession>A0A7X0PCL3</accession>
<feature type="transmembrane region" description="Helical" evidence="1">
    <location>
        <begin position="67"/>
        <end position="89"/>
    </location>
</feature>
<keyword evidence="1" id="KW-0812">Transmembrane</keyword>
<evidence type="ECO:0000313" key="2">
    <source>
        <dbReference type="EMBL" id="MBB6559144.1"/>
    </source>
</evidence>
<evidence type="ECO:0000313" key="3">
    <source>
        <dbReference type="Proteomes" id="UP000575083"/>
    </source>
</evidence>
<dbReference type="EMBL" id="JACHLK010000003">
    <property type="protein sequence ID" value="MBB6559144.1"/>
    <property type="molecule type" value="Genomic_DNA"/>
</dbReference>
<feature type="transmembrane region" description="Helical" evidence="1">
    <location>
        <begin position="40"/>
        <end position="61"/>
    </location>
</feature>
<name>A0A7X0PCL3_9BURK</name>
<keyword evidence="1" id="KW-0472">Membrane</keyword>
<sequence length="136" mass="14626">MQITPAIAIHLAAALAAVAIGPLALWARRARDQRPRLHRAAGYAWVTLMVMVALSAIFISGDKGPRLAGFGVIHLLVPITLGLIALSFYFLSRGNVKAHRLLMQGTYVGSCLVAGAFTLLPDRLLGQWLWSQLGIA</sequence>
<organism evidence="2 3">
    <name type="scientific">Acidovorax soli</name>
    <dbReference type="NCBI Taxonomy" id="592050"/>
    <lineage>
        <taxon>Bacteria</taxon>
        <taxon>Pseudomonadati</taxon>
        <taxon>Pseudomonadota</taxon>
        <taxon>Betaproteobacteria</taxon>
        <taxon>Burkholderiales</taxon>
        <taxon>Comamonadaceae</taxon>
        <taxon>Acidovorax</taxon>
    </lineage>
</organism>
<reference evidence="2 3" key="1">
    <citation type="submission" date="2020-08" db="EMBL/GenBank/DDBJ databases">
        <title>Functional genomics of gut bacteria from endangered species of beetles.</title>
        <authorList>
            <person name="Carlos-Shanley C."/>
        </authorList>
    </citation>
    <scope>NUCLEOTIDE SEQUENCE [LARGE SCALE GENOMIC DNA]</scope>
    <source>
        <strain evidence="2 3">S00198</strain>
    </source>
</reference>
<feature type="transmembrane region" description="Helical" evidence="1">
    <location>
        <begin position="101"/>
        <end position="120"/>
    </location>
</feature>
<evidence type="ECO:0000256" key="1">
    <source>
        <dbReference type="SAM" id="Phobius"/>
    </source>
</evidence>
<dbReference type="AlphaFoldDB" id="A0A7X0PCL3"/>
<dbReference type="RefSeq" id="WP_184856582.1">
    <property type="nucleotide sequence ID" value="NZ_JACHLK010000003.1"/>
</dbReference>
<comment type="caution">
    <text evidence="2">The sequence shown here is derived from an EMBL/GenBank/DDBJ whole genome shotgun (WGS) entry which is preliminary data.</text>
</comment>
<dbReference type="Proteomes" id="UP000575083">
    <property type="component" value="Unassembled WGS sequence"/>
</dbReference>
<protein>
    <submittedName>
        <fullName evidence="2">Putative membrane protein</fullName>
    </submittedName>
</protein>